<comment type="caution">
    <text evidence="1">The sequence shown here is derived from an EMBL/GenBank/DDBJ whole genome shotgun (WGS) entry which is preliminary data.</text>
</comment>
<protein>
    <submittedName>
        <fullName evidence="1">Uncharacterized protein</fullName>
    </submittedName>
</protein>
<organism evidence="1 2">
    <name type="scientific">Bacillus licheniformis</name>
    <dbReference type="NCBI Taxonomy" id="1402"/>
    <lineage>
        <taxon>Bacteria</taxon>
        <taxon>Bacillati</taxon>
        <taxon>Bacillota</taxon>
        <taxon>Bacilli</taxon>
        <taxon>Bacillales</taxon>
        <taxon>Bacillaceae</taxon>
        <taxon>Bacillus</taxon>
    </lineage>
</organism>
<dbReference type="Proteomes" id="UP000435910">
    <property type="component" value="Unassembled WGS sequence"/>
</dbReference>
<evidence type="ECO:0000313" key="2">
    <source>
        <dbReference type="Proteomes" id="UP000435910"/>
    </source>
</evidence>
<dbReference type="AlphaFoldDB" id="A0A8B5Y5W7"/>
<gene>
    <name evidence="1" type="ORF">CHCC16736_2248</name>
</gene>
<accession>A0A8B5Y5W7</accession>
<evidence type="ECO:0000313" key="1">
    <source>
        <dbReference type="EMBL" id="TWL20964.1"/>
    </source>
</evidence>
<reference evidence="1 2" key="1">
    <citation type="submission" date="2019-06" db="EMBL/GenBank/DDBJ databases">
        <title>Genome sequence analysis of &gt;100 Bacillus licheniformis strains suggests intrinsic resistance to this species.</title>
        <authorList>
            <person name="Wels M."/>
            <person name="Siezen R.J."/>
            <person name="Johansen E."/>
            <person name="Stuer-Lauridsen B."/>
            <person name="Bjerre K."/>
            <person name="Nielsen B.K.K."/>
        </authorList>
    </citation>
    <scope>NUCLEOTIDE SEQUENCE [LARGE SCALE GENOMIC DNA]</scope>
    <source>
        <strain evidence="1 2">BAC-16736</strain>
    </source>
</reference>
<name>A0A8B5Y5W7_BACLI</name>
<proteinExistence type="predicted"/>
<sequence>MFIIIAQKENAMNNQSANVKFSTQRWKLLIFMNRQEDLND</sequence>
<dbReference type="EMBL" id="NILC01000033">
    <property type="protein sequence ID" value="TWL20964.1"/>
    <property type="molecule type" value="Genomic_DNA"/>
</dbReference>